<accession>A0AA88M286</accession>
<protein>
    <submittedName>
        <fullName evidence="1">Uncharacterized protein</fullName>
    </submittedName>
</protein>
<proteinExistence type="predicted"/>
<comment type="caution">
    <text evidence="1">The sequence shown here is derived from an EMBL/GenBank/DDBJ whole genome shotgun (WGS) entry which is preliminary data.</text>
</comment>
<name>A0AA88M286_CHASR</name>
<evidence type="ECO:0000313" key="2">
    <source>
        <dbReference type="Proteomes" id="UP001187415"/>
    </source>
</evidence>
<dbReference type="EMBL" id="JAUPFM010000015">
    <property type="protein sequence ID" value="KAK2828875.1"/>
    <property type="molecule type" value="Genomic_DNA"/>
</dbReference>
<evidence type="ECO:0000313" key="1">
    <source>
        <dbReference type="EMBL" id="KAK2828875.1"/>
    </source>
</evidence>
<keyword evidence="2" id="KW-1185">Reference proteome</keyword>
<sequence>MLERQGLGDGRVKWGVAECKEVEEEETWVGGVGWGGVRAVEVKKRRCFLPSQCRGEVDMAAVLGPDCRSISSVAQSGIAALVPGVT</sequence>
<dbReference type="Proteomes" id="UP001187415">
    <property type="component" value="Unassembled WGS sequence"/>
</dbReference>
<dbReference type="AlphaFoldDB" id="A0AA88M286"/>
<gene>
    <name evidence="1" type="ORF">Q5P01_019909</name>
</gene>
<organism evidence="1 2">
    <name type="scientific">Channa striata</name>
    <name type="common">Snakehead murrel</name>
    <name type="synonym">Ophicephalus striatus</name>
    <dbReference type="NCBI Taxonomy" id="64152"/>
    <lineage>
        <taxon>Eukaryota</taxon>
        <taxon>Metazoa</taxon>
        <taxon>Chordata</taxon>
        <taxon>Craniata</taxon>
        <taxon>Vertebrata</taxon>
        <taxon>Euteleostomi</taxon>
        <taxon>Actinopterygii</taxon>
        <taxon>Neopterygii</taxon>
        <taxon>Teleostei</taxon>
        <taxon>Neoteleostei</taxon>
        <taxon>Acanthomorphata</taxon>
        <taxon>Anabantaria</taxon>
        <taxon>Anabantiformes</taxon>
        <taxon>Channoidei</taxon>
        <taxon>Channidae</taxon>
        <taxon>Channa</taxon>
    </lineage>
</organism>
<reference evidence="1" key="1">
    <citation type="submission" date="2023-07" db="EMBL/GenBank/DDBJ databases">
        <title>Chromosome-level Genome Assembly of Striped Snakehead (Channa striata).</title>
        <authorList>
            <person name="Liu H."/>
        </authorList>
    </citation>
    <scope>NUCLEOTIDE SEQUENCE</scope>
    <source>
        <strain evidence="1">Gz</strain>
        <tissue evidence="1">Muscle</tissue>
    </source>
</reference>